<evidence type="ECO:0000256" key="1">
    <source>
        <dbReference type="ARBA" id="ARBA00005898"/>
    </source>
</evidence>
<dbReference type="InterPro" id="IPR004101">
    <property type="entry name" value="Mur_ligase_C"/>
</dbReference>
<keyword evidence="5" id="KW-0067">ATP-binding</keyword>
<dbReference type="InterPro" id="IPR036565">
    <property type="entry name" value="Mur-like_cat_sf"/>
</dbReference>
<dbReference type="PROSITE" id="PS01011">
    <property type="entry name" value="FOLYLPOLYGLU_SYNT_1"/>
    <property type="match status" value="1"/>
</dbReference>
<evidence type="ECO:0000256" key="4">
    <source>
        <dbReference type="ARBA" id="ARBA00022741"/>
    </source>
</evidence>
<evidence type="ECO:0000256" key="5">
    <source>
        <dbReference type="ARBA" id="ARBA00022840"/>
    </source>
</evidence>
<dbReference type="GO" id="GO:0008765">
    <property type="term" value="F:UDP-N-acetylmuramoylalanyl-D-glutamate-2,6-diaminopimelate ligase activity"/>
    <property type="evidence" value="ECO:0007669"/>
    <property type="project" value="UniProtKB-EC"/>
</dbReference>
<dbReference type="SUPFAM" id="SSF63418">
    <property type="entry name" value="MurE/MurF N-terminal domain"/>
    <property type="match status" value="1"/>
</dbReference>
<dbReference type="NCBIfam" id="NF001126">
    <property type="entry name" value="PRK00139.1-4"/>
    <property type="match status" value="1"/>
</dbReference>
<dbReference type="HAMAP" id="MF_00208">
    <property type="entry name" value="MurE"/>
    <property type="match status" value="1"/>
</dbReference>
<evidence type="ECO:0000256" key="7">
    <source>
        <dbReference type="ARBA" id="ARBA00022984"/>
    </source>
</evidence>
<evidence type="ECO:0000313" key="11">
    <source>
        <dbReference type="EMBL" id="VAY86641.1"/>
    </source>
</evidence>
<dbReference type="SUPFAM" id="SSF53623">
    <property type="entry name" value="MurD-like peptide ligases, catalytic domain"/>
    <property type="match status" value="1"/>
</dbReference>
<keyword evidence="3 11" id="KW-0436">Ligase</keyword>
<dbReference type="Gene3D" id="3.90.190.20">
    <property type="entry name" value="Mur ligase, C-terminal domain"/>
    <property type="match status" value="1"/>
</dbReference>
<keyword evidence="4" id="KW-0547">Nucleotide-binding</keyword>
<feature type="domain" description="Mur ligase central" evidence="10">
    <location>
        <begin position="119"/>
        <end position="326"/>
    </location>
</feature>
<dbReference type="Gene3D" id="3.40.1190.10">
    <property type="entry name" value="Mur-like, catalytic domain"/>
    <property type="match status" value="1"/>
</dbReference>
<dbReference type="GO" id="GO:0004326">
    <property type="term" value="F:tetrahydrofolylpolyglutamate synthase activity"/>
    <property type="evidence" value="ECO:0007669"/>
    <property type="project" value="InterPro"/>
</dbReference>
<dbReference type="InterPro" id="IPR035911">
    <property type="entry name" value="MurE/MurF_N"/>
</dbReference>
<dbReference type="InterPro" id="IPR036615">
    <property type="entry name" value="Mur_ligase_C_dom_sf"/>
</dbReference>
<feature type="domain" description="Mur ligase C-terminal" evidence="9">
    <location>
        <begin position="348"/>
        <end position="475"/>
    </location>
</feature>
<dbReference type="GO" id="GO:0009252">
    <property type="term" value="P:peptidoglycan biosynthetic process"/>
    <property type="evidence" value="ECO:0007669"/>
    <property type="project" value="UniProtKB-KW"/>
</dbReference>
<dbReference type="NCBIfam" id="TIGR01085">
    <property type="entry name" value="murE"/>
    <property type="match status" value="1"/>
</dbReference>
<name>A0A3P3ZLK3_9ZZZZ</name>
<dbReference type="InterPro" id="IPR005761">
    <property type="entry name" value="UDP-N-AcMur-Glu-dNH2Pim_ligase"/>
</dbReference>
<accession>A0A3P3ZLK3</accession>
<dbReference type="EC" id="6.3.2.13" evidence="11"/>
<dbReference type="AlphaFoldDB" id="A0A3P3ZLK3"/>
<evidence type="ECO:0000259" key="10">
    <source>
        <dbReference type="Pfam" id="PF08245"/>
    </source>
</evidence>
<gene>
    <name evidence="11" type="primary">murE</name>
    <name evidence="11" type="ORF">CARN8_1150006</name>
</gene>
<proteinExistence type="inferred from homology"/>
<comment type="similarity">
    <text evidence="1">Belongs to the MurCDEF family. MurE subfamily.</text>
</comment>
<keyword evidence="2" id="KW-0963">Cytoplasm</keyword>
<dbReference type="Pfam" id="PF08245">
    <property type="entry name" value="Mur_ligase_M"/>
    <property type="match status" value="1"/>
</dbReference>
<dbReference type="InterPro" id="IPR018109">
    <property type="entry name" value="Folylpolyglutamate_synth_CS"/>
</dbReference>
<dbReference type="PANTHER" id="PTHR23135:SF4">
    <property type="entry name" value="UDP-N-ACETYLMURAMOYL-L-ALANYL-D-GLUTAMATE--2,6-DIAMINOPIMELATE LIGASE MURE HOMOLOG, CHLOROPLASTIC"/>
    <property type="match status" value="1"/>
</dbReference>
<dbReference type="SUPFAM" id="SSF53244">
    <property type="entry name" value="MurD-like peptide ligases, peptide-binding domain"/>
    <property type="match status" value="1"/>
</dbReference>
<evidence type="ECO:0000259" key="9">
    <source>
        <dbReference type="Pfam" id="PF02875"/>
    </source>
</evidence>
<evidence type="ECO:0000256" key="3">
    <source>
        <dbReference type="ARBA" id="ARBA00022598"/>
    </source>
</evidence>
<reference evidence="11" key="1">
    <citation type="submission" date="2018-10" db="EMBL/GenBank/DDBJ databases">
        <authorList>
            <person name="Plewniak F."/>
        </authorList>
    </citation>
    <scope>NUCLEOTIDE SEQUENCE</scope>
</reference>
<dbReference type="InterPro" id="IPR013221">
    <property type="entry name" value="Mur_ligase_cen"/>
</dbReference>
<keyword evidence="8" id="KW-0961">Cell wall biogenesis/degradation</keyword>
<dbReference type="Pfam" id="PF02875">
    <property type="entry name" value="Mur_ligase_C"/>
    <property type="match status" value="1"/>
</dbReference>
<evidence type="ECO:0000256" key="2">
    <source>
        <dbReference type="ARBA" id="ARBA00022490"/>
    </source>
</evidence>
<keyword evidence="6" id="KW-0133">Cell shape</keyword>
<dbReference type="GO" id="GO:0051301">
    <property type="term" value="P:cell division"/>
    <property type="evidence" value="ECO:0007669"/>
    <property type="project" value="InterPro"/>
</dbReference>
<dbReference type="GO" id="GO:0005524">
    <property type="term" value="F:ATP binding"/>
    <property type="evidence" value="ECO:0007669"/>
    <property type="project" value="UniProtKB-KW"/>
</dbReference>
<dbReference type="PANTHER" id="PTHR23135">
    <property type="entry name" value="MUR LIGASE FAMILY MEMBER"/>
    <property type="match status" value="1"/>
</dbReference>
<keyword evidence="7" id="KW-0573">Peptidoglycan synthesis</keyword>
<organism evidence="11">
    <name type="scientific">mine drainage metagenome</name>
    <dbReference type="NCBI Taxonomy" id="410659"/>
    <lineage>
        <taxon>unclassified sequences</taxon>
        <taxon>metagenomes</taxon>
        <taxon>ecological metagenomes</taxon>
    </lineage>
</organism>
<dbReference type="Gene3D" id="3.40.1390.10">
    <property type="entry name" value="MurE/MurF, N-terminal domain"/>
    <property type="match status" value="1"/>
</dbReference>
<protein>
    <submittedName>
        <fullName evidence="11">UDP-N-acetylmuramoyl-L-alanyl-D-glutamate:meso-diaminopimelate ligase</fullName>
        <ecNumber evidence="11">6.3.2.13</ecNumber>
    </submittedName>
</protein>
<dbReference type="GO" id="GO:0005737">
    <property type="term" value="C:cytoplasm"/>
    <property type="evidence" value="ECO:0007669"/>
    <property type="project" value="InterPro"/>
</dbReference>
<evidence type="ECO:0000256" key="6">
    <source>
        <dbReference type="ARBA" id="ARBA00022960"/>
    </source>
</evidence>
<dbReference type="EMBL" id="UOYP01000019">
    <property type="protein sequence ID" value="VAY86641.1"/>
    <property type="molecule type" value="Genomic_DNA"/>
</dbReference>
<dbReference type="GO" id="GO:0008360">
    <property type="term" value="P:regulation of cell shape"/>
    <property type="evidence" value="ECO:0007669"/>
    <property type="project" value="UniProtKB-KW"/>
</dbReference>
<sequence>MILPKETVQTTGLDGKNFARPEPIWVEGMRCLDLCSDSRQVRSGGTFVAYPGEVRDGRRYIPEALARGAANVLWESDCFEWDEGWSVPHRSVSGLRGRISTLAGQQWGHPSRALRVIGVTGTNGKTTCSHWLAQLLERQGYSSAVIGTLGNGFPGKLMPTTHTTPDPIQLQEWLARVRGQGAQHCVMEVSSHALAQERVAGVTFRGAIFTNLTRDHLDYHGTLEAYGEAKARLFRAFDLNYALLNLDDPFAKILYAQGGATDRVIGYTRGTARINLAIEQLVASSVHWTLQGVSFELSSPWGKAHIEAPILGDYNLSNLLAVLGAALLEGIPLAALVESTPHLVAPAGRMQGFGGGDHPWVVVDYAHTPDALSQTLETLRSRVARGGKLWVVFGCGGERDEGKRPLMGRVAEQGAERVVLTSDNPRDEDPRHILQQIKKGMEAPAFLIEEDRAKAIQSTLSAARSGDVVLIAGKGHETVQILAQGEAKPFSDVEIVQAWLGDHS</sequence>
<dbReference type="GO" id="GO:0071555">
    <property type="term" value="P:cell wall organization"/>
    <property type="evidence" value="ECO:0007669"/>
    <property type="project" value="UniProtKB-KW"/>
</dbReference>
<evidence type="ECO:0000256" key="8">
    <source>
        <dbReference type="ARBA" id="ARBA00023316"/>
    </source>
</evidence>